<feature type="compositionally biased region" description="Basic and acidic residues" evidence="1">
    <location>
        <begin position="10"/>
        <end position="20"/>
    </location>
</feature>
<evidence type="ECO:0000313" key="3">
    <source>
        <dbReference type="Proteomes" id="UP000735302"/>
    </source>
</evidence>
<evidence type="ECO:0000313" key="2">
    <source>
        <dbReference type="EMBL" id="GFO35469.1"/>
    </source>
</evidence>
<dbReference type="Proteomes" id="UP000735302">
    <property type="component" value="Unassembled WGS sequence"/>
</dbReference>
<organism evidence="2 3">
    <name type="scientific">Plakobranchus ocellatus</name>
    <dbReference type="NCBI Taxonomy" id="259542"/>
    <lineage>
        <taxon>Eukaryota</taxon>
        <taxon>Metazoa</taxon>
        <taxon>Spiralia</taxon>
        <taxon>Lophotrochozoa</taxon>
        <taxon>Mollusca</taxon>
        <taxon>Gastropoda</taxon>
        <taxon>Heterobranchia</taxon>
        <taxon>Euthyneura</taxon>
        <taxon>Panpulmonata</taxon>
        <taxon>Sacoglossa</taxon>
        <taxon>Placobranchoidea</taxon>
        <taxon>Plakobranchidae</taxon>
        <taxon>Plakobranchus</taxon>
    </lineage>
</organism>
<dbReference type="Pfam" id="PF17653">
    <property type="entry name" value="DUF5522"/>
    <property type="match status" value="1"/>
</dbReference>
<comment type="caution">
    <text evidence="2">The sequence shown here is derived from an EMBL/GenBank/DDBJ whole genome shotgun (WGS) entry which is preliminary data.</text>
</comment>
<feature type="region of interest" description="Disordered" evidence="1">
    <location>
        <begin position="1"/>
        <end position="20"/>
    </location>
</feature>
<dbReference type="EMBL" id="BLXT01006999">
    <property type="protein sequence ID" value="GFO35469.1"/>
    <property type="molecule type" value="Genomic_DNA"/>
</dbReference>
<sequence>MSDSKFPTNPDHDGTRETDLSVDIPDSKLFRFTKFVNIEDLGAEEKVIHSKHLKALQEGKELYKDPTTGYDVLTRLAHLRRGECCGNACRHCPYGHQKVPKNIPRKRFNSAFYVPV</sequence>
<dbReference type="PANTHER" id="PTHR21037:SF2">
    <property type="entry name" value="SIMILAR TO NOVEL PROTEIN"/>
    <property type="match status" value="1"/>
</dbReference>
<dbReference type="InterPro" id="IPR040807">
    <property type="entry name" value="DUF5522"/>
</dbReference>
<reference evidence="2 3" key="1">
    <citation type="journal article" date="2021" name="Elife">
        <title>Chloroplast acquisition without the gene transfer in kleptoplastic sea slugs, Plakobranchus ocellatus.</title>
        <authorList>
            <person name="Maeda T."/>
            <person name="Takahashi S."/>
            <person name="Yoshida T."/>
            <person name="Shimamura S."/>
            <person name="Takaki Y."/>
            <person name="Nagai Y."/>
            <person name="Toyoda A."/>
            <person name="Suzuki Y."/>
            <person name="Arimoto A."/>
            <person name="Ishii H."/>
            <person name="Satoh N."/>
            <person name="Nishiyama T."/>
            <person name="Hasebe M."/>
            <person name="Maruyama T."/>
            <person name="Minagawa J."/>
            <person name="Obokata J."/>
            <person name="Shigenobu S."/>
        </authorList>
    </citation>
    <scope>NUCLEOTIDE SEQUENCE [LARGE SCALE GENOMIC DNA]</scope>
</reference>
<keyword evidence="3" id="KW-1185">Reference proteome</keyword>
<accession>A0AAV4CUA8</accession>
<evidence type="ECO:0000256" key="1">
    <source>
        <dbReference type="SAM" id="MobiDB-lite"/>
    </source>
</evidence>
<protein>
    <submittedName>
        <fullName evidence="2">Chromosome 1 open reading frame 53</fullName>
    </submittedName>
</protein>
<dbReference type="AlphaFoldDB" id="A0AAV4CUA8"/>
<gene>
    <name evidence="2" type="ORF">PoB_006197400</name>
</gene>
<dbReference type="PANTHER" id="PTHR21037">
    <property type="entry name" value="39S RIBOSOMAL PROTEIN L14, MITOCHONDRIAL"/>
    <property type="match status" value="1"/>
</dbReference>
<proteinExistence type="predicted"/>
<name>A0AAV4CUA8_9GAST</name>